<comment type="caution">
    <text evidence="2">The sequence shown here is derived from an EMBL/GenBank/DDBJ whole genome shotgun (WGS) entry which is preliminary data.</text>
</comment>
<evidence type="ECO:0000313" key="1">
    <source>
        <dbReference type="EMBL" id="RVW26058.1"/>
    </source>
</evidence>
<gene>
    <name evidence="2" type="ORF">CK203_060306</name>
    <name evidence="1" type="ORF">CK203_109931</name>
</gene>
<name>A0A438GDL5_VITVI</name>
<proteinExistence type="predicted"/>
<protein>
    <submittedName>
        <fullName evidence="2">Uncharacterized protein</fullName>
    </submittedName>
</protein>
<accession>A0A438GDL5</accession>
<dbReference type="EMBL" id="QGNW01002043">
    <property type="protein sequence ID" value="RVW26058.1"/>
    <property type="molecule type" value="Genomic_DNA"/>
</dbReference>
<evidence type="ECO:0000313" key="3">
    <source>
        <dbReference type="Proteomes" id="UP000288805"/>
    </source>
</evidence>
<dbReference type="AlphaFoldDB" id="A0A438GDL5"/>
<dbReference type="EMBL" id="QGNW01000468">
    <property type="protein sequence ID" value="RVW70294.1"/>
    <property type="molecule type" value="Genomic_DNA"/>
</dbReference>
<dbReference type="Proteomes" id="UP000288805">
    <property type="component" value="Unassembled WGS sequence"/>
</dbReference>
<evidence type="ECO:0000313" key="2">
    <source>
        <dbReference type="EMBL" id="RVW70294.1"/>
    </source>
</evidence>
<sequence>MMTRINYGVIIAINHATPGICAGNSMGSHKDRGEETNQQGEIVEDFKWLTSKRLDSLLHLKPQFSVRNNWSFSKNS</sequence>
<reference evidence="2 3" key="1">
    <citation type="journal article" date="2018" name="PLoS Genet.">
        <title>Population sequencing reveals clonal diversity and ancestral inbreeding in the grapevine cultivar Chardonnay.</title>
        <authorList>
            <person name="Roach M.J."/>
            <person name="Johnson D.L."/>
            <person name="Bohlmann J."/>
            <person name="van Vuuren H.J."/>
            <person name="Jones S.J."/>
            <person name="Pretorius I.S."/>
            <person name="Schmidt S.A."/>
            <person name="Borneman A.R."/>
        </authorList>
    </citation>
    <scope>NUCLEOTIDE SEQUENCE [LARGE SCALE GENOMIC DNA]</scope>
    <source>
        <strain evidence="3">cv. Chardonnay</strain>
        <strain evidence="2">I10V1</strain>
        <tissue evidence="2">Leaf</tissue>
    </source>
</reference>
<organism evidence="2 3">
    <name type="scientific">Vitis vinifera</name>
    <name type="common">Grape</name>
    <dbReference type="NCBI Taxonomy" id="29760"/>
    <lineage>
        <taxon>Eukaryota</taxon>
        <taxon>Viridiplantae</taxon>
        <taxon>Streptophyta</taxon>
        <taxon>Embryophyta</taxon>
        <taxon>Tracheophyta</taxon>
        <taxon>Spermatophyta</taxon>
        <taxon>Magnoliopsida</taxon>
        <taxon>eudicotyledons</taxon>
        <taxon>Gunneridae</taxon>
        <taxon>Pentapetalae</taxon>
        <taxon>rosids</taxon>
        <taxon>Vitales</taxon>
        <taxon>Vitaceae</taxon>
        <taxon>Viteae</taxon>
        <taxon>Vitis</taxon>
    </lineage>
</organism>